<gene>
    <name evidence="1" type="ORF">FZC79_04175</name>
</gene>
<name>A0A5D4KI32_9BACI</name>
<dbReference type="AlphaFoldDB" id="A0A5D4KI32"/>
<reference evidence="1 2" key="1">
    <citation type="submission" date="2019-08" db="EMBL/GenBank/DDBJ databases">
        <title>Bacillus genomes from the desert of Cuatro Cienegas, Coahuila.</title>
        <authorList>
            <person name="Olmedo-Alvarez G."/>
        </authorList>
    </citation>
    <scope>NUCLEOTIDE SEQUENCE [LARGE SCALE GENOMIC DNA]</scope>
    <source>
        <strain evidence="1 2">CH40_1T</strain>
    </source>
</reference>
<proteinExistence type="predicted"/>
<accession>A0A5D4KI32</accession>
<dbReference type="RefSeq" id="WP_148945603.1">
    <property type="nucleotide sequence ID" value="NZ_VTEH01000002.1"/>
</dbReference>
<evidence type="ECO:0000313" key="2">
    <source>
        <dbReference type="Proteomes" id="UP000323317"/>
    </source>
</evidence>
<comment type="caution">
    <text evidence="1">The sequence shown here is derived from an EMBL/GenBank/DDBJ whole genome shotgun (WGS) entry which is preliminary data.</text>
</comment>
<dbReference type="EMBL" id="VTEH01000002">
    <property type="protein sequence ID" value="TYR76901.1"/>
    <property type="molecule type" value="Genomic_DNA"/>
</dbReference>
<protein>
    <submittedName>
        <fullName evidence="1">Uncharacterized protein</fullName>
    </submittedName>
</protein>
<evidence type="ECO:0000313" key="1">
    <source>
        <dbReference type="EMBL" id="TYR76901.1"/>
    </source>
</evidence>
<organism evidence="1 2">
    <name type="scientific">Rossellomorea vietnamensis</name>
    <dbReference type="NCBI Taxonomy" id="218284"/>
    <lineage>
        <taxon>Bacteria</taxon>
        <taxon>Bacillati</taxon>
        <taxon>Bacillota</taxon>
        <taxon>Bacilli</taxon>
        <taxon>Bacillales</taxon>
        <taxon>Bacillaceae</taxon>
        <taxon>Rossellomorea</taxon>
    </lineage>
</organism>
<sequence>MIDERFEFTLAIELSRFRPGNSSSRPLTVKKQISMARKSRFRAVIRTKSESQWPANPVSGPLSVQKVNLNGPQIPFPGRYPYKKQISIARKSRFRAVIRTKSKSQRPANTVTGPLSVQKANLNGPQIRLPGRYPSKKQISMARKSRFRAVIRTKSKSQWPVNPVSGPLSVQKANLNGQQIRLPGRYPSKKQISMARKSRFRAVIRTKSKSQWPVNPAPGPLTIKKMNLNVPQISS</sequence>
<dbReference type="Proteomes" id="UP000323317">
    <property type="component" value="Unassembled WGS sequence"/>
</dbReference>